<evidence type="ECO:0000313" key="1">
    <source>
        <dbReference type="EMBL" id="GAA3533183.1"/>
    </source>
</evidence>
<sequence>MLAAGSTTFPRDVDLHLGRGRMAEDLQSLKPIRTVRLDVTTKGQLALHMPVPISVPNAA</sequence>
<comment type="caution">
    <text evidence="1">The sequence shown here is derived from an EMBL/GenBank/DDBJ whole genome shotgun (WGS) entry which is preliminary data.</text>
</comment>
<accession>A0ABP6VCF5</accession>
<name>A0ABP6VCF5_9PSEU</name>
<gene>
    <name evidence="1" type="ORF">GCM10022222_15700</name>
</gene>
<dbReference type="Proteomes" id="UP001500689">
    <property type="component" value="Unassembled WGS sequence"/>
</dbReference>
<evidence type="ECO:0000313" key="2">
    <source>
        <dbReference type="Proteomes" id="UP001500689"/>
    </source>
</evidence>
<dbReference type="EMBL" id="BAAAZN010000002">
    <property type="protein sequence ID" value="GAA3533183.1"/>
    <property type="molecule type" value="Genomic_DNA"/>
</dbReference>
<organism evidence="1 2">
    <name type="scientific">Amycolatopsis ultiminotia</name>
    <dbReference type="NCBI Taxonomy" id="543629"/>
    <lineage>
        <taxon>Bacteria</taxon>
        <taxon>Bacillati</taxon>
        <taxon>Actinomycetota</taxon>
        <taxon>Actinomycetes</taxon>
        <taxon>Pseudonocardiales</taxon>
        <taxon>Pseudonocardiaceae</taxon>
        <taxon>Amycolatopsis</taxon>
    </lineage>
</organism>
<reference evidence="2" key="1">
    <citation type="journal article" date="2019" name="Int. J. Syst. Evol. Microbiol.">
        <title>The Global Catalogue of Microorganisms (GCM) 10K type strain sequencing project: providing services to taxonomists for standard genome sequencing and annotation.</title>
        <authorList>
            <consortium name="The Broad Institute Genomics Platform"/>
            <consortium name="The Broad Institute Genome Sequencing Center for Infectious Disease"/>
            <person name="Wu L."/>
            <person name="Ma J."/>
        </authorList>
    </citation>
    <scope>NUCLEOTIDE SEQUENCE [LARGE SCALE GENOMIC DNA]</scope>
    <source>
        <strain evidence="2">JCM 16898</strain>
    </source>
</reference>
<proteinExistence type="predicted"/>
<dbReference type="RefSeq" id="WP_344856815.1">
    <property type="nucleotide sequence ID" value="NZ_BAAAZN010000002.1"/>
</dbReference>
<protein>
    <submittedName>
        <fullName evidence="1">Uncharacterized protein</fullName>
    </submittedName>
</protein>
<keyword evidence="2" id="KW-1185">Reference proteome</keyword>